<dbReference type="Proteomes" id="UP000050790">
    <property type="component" value="Unassembled WGS sequence"/>
</dbReference>
<evidence type="ECO:0000256" key="1">
    <source>
        <dbReference type="SAM" id="MobiDB-lite"/>
    </source>
</evidence>
<feature type="compositionally biased region" description="Polar residues" evidence="1">
    <location>
        <begin position="8"/>
        <end position="24"/>
    </location>
</feature>
<feature type="region of interest" description="Disordered" evidence="1">
    <location>
        <begin position="1"/>
        <end position="24"/>
    </location>
</feature>
<sequence length="333" mass="37452">MKLEPASNKRNAGQTTNPPKSDVNRTITTNLCGWGEQNAFDSVCLKPACRTTGPNVMGGVGCGKSEKFSYQKPTRIGKQYKFYHYDDPHAYILQYRRDCTLNSSSKDHNQDKGPVEEFNKSIVVEMDTKNYNHSEKSDISQINSESFSEQSHLKSTCTTTTSNFQPQLSEIKVKPTKSTLNAIITTNTNTTTNTTTTTMSGNRHLWVNNCPTGPGRINNMNKVSNADTSTKYVNQMKQKSTKKESIIKSHNIYSSQSTSGKFSDKTDMNSNGSNHIPLLRIKSATKLNVESTTYITNIQQSIRDANHPEFWPLLYKKLIHLQAERANQTEEEK</sequence>
<dbReference type="WBParaSite" id="SMRG1_97200.1">
    <property type="protein sequence ID" value="SMRG1_97200.1"/>
    <property type="gene ID" value="SMRG1_97200"/>
</dbReference>
<organism evidence="2 3">
    <name type="scientific">Schistosoma margrebowiei</name>
    <dbReference type="NCBI Taxonomy" id="48269"/>
    <lineage>
        <taxon>Eukaryota</taxon>
        <taxon>Metazoa</taxon>
        <taxon>Spiralia</taxon>
        <taxon>Lophotrochozoa</taxon>
        <taxon>Platyhelminthes</taxon>
        <taxon>Trematoda</taxon>
        <taxon>Digenea</taxon>
        <taxon>Strigeidida</taxon>
        <taxon>Schistosomatoidea</taxon>
        <taxon>Schistosomatidae</taxon>
        <taxon>Schistosoma</taxon>
    </lineage>
</organism>
<protein>
    <submittedName>
        <fullName evidence="3">Uncharacterized protein</fullName>
    </submittedName>
</protein>
<proteinExistence type="predicted"/>
<dbReference type="AlphaFoldDB" id="A0AA85AP10"/>
<evidence type="ECO:0000313" key="2">
    <source>
        <dbReference type="Proteomes" id="UP000050790"/>
    </source>
</evidence>
<accession>A0AA85AP10</accession>
<reference evidence="3" key="1">
    <citation type="submission" date="2023-11" db="UniProtKB">
        <authorList>
            <consortium name="WormBaseParasite"/>
        </authorList>
    </citation>
    <scope>IDENTIFICATION</scope>
</reference>
<name>A0AA85AP10_9TREM</name>
<evidence type="ECO:0000313" key="3">
    <source>
        <dbReference type="WBParaSite" id="SMRG1_97200.1"/>
    </source>
</evidence>